<feature type="compositionally biased region" description="Low complexity" evidence="2">
    <location>
        <begin position="94"/>
        <end position="106"/>
    </location>
</feature>
<feature type="compositionally biased region" description="Polar residues" evidence="2">
    <location>
        <begin position="271"/>
        <end position="285"/>
    </location>
</feature>
<feature type="compositionally biased region" description="Low complexity" evidence="2">
    <location>
        <begin position="196"/>
        <end position="212"/>
    </location>
</feature>
<feature type="compositionally biased region" description="Polar residues" evidence="2">
    <location>
        <begin position="174"/>
        <end position="191"/>
    </location>
</feature>
<reference evidence="4" key="1">
    <citation type="submission" date="2025-08" db="UniProtKB">
        <authorList>
            <consortium name="RefSeq"/>
        </authorList>
    </citation>
    <scope>IDENTIFICATION</scope>
    <source>
        <tissue evidence="4">Testes</tissue>
    </source>
</reference>
<organism evidence="3 4">
    <name type="scientific">Saccoglossus kowalevskii</name>
    <name type="common">Acorn worm</name>
    <dbReference type="NCBI Taxonomy" id="10224"/>
    <lineage>
        <taxon>Eukaryota</taxon>
        <taxon>Metazoa</taxon>
        <taxon>Hemichordata</taxon>
        <taxon>Enteropneusta</taxon>
        <taxon>Harrimaniidae</taxon>
        <taxon>Saccoglossus</taxon>
    </lineage>
</organism>
<feature type="compositionally biased region" description="Basic and acidic residues" evidence="2">
    <location>
        <begin position="251"/>
        <end position="264"/>
    </location>
</feature>
<dbReference type="Proteomes" id="UP000694865">
    <property type="component" value="Unplaced"/>
</dbReference>
<feature type="region of interest" description="Disordered" evidence="2">
    <location>
        <begin position="1"/>
        <end position="231"/>
    </location>
</feature>
<evidence type="ECO:0000313" key="4">
    <source>
        <dbReference type="RefSeq" id="XP_006821069.1"/>
    </source>
</evidence>
<evidence type="ECO:0000256" key="1">
    <source>
        <dbReference type="ARBA" id="ARBA00022553"/>
    </source>
</evidence>
<proteinExistence type="predicted"/>
<keyword evidence="3" id="KW-1185">Reference proteome</keyword>
<dbReference type="InterPro" id="IPR026642">
    <property type="entry name" value="Glcci1/FAM117"/>
</dbReference>
<feature type="region of interest" description="Disordered" evidence="2">
    <location>
        <begin position="249"/>
        <end position="331"/>
    </location>
</feature>
<evidence type="ECO:0000256" key="2">
    <source>
        <dbReference type="SAM" id="MobiDB-lite"/>
    </source>
</evidence>
<dbReference type="PANTHER" id="PTHR14972">
    <property type="entry name" value="AGAP011572-PA"/>
    <property type="match status" value="1"/>
</dbReference>
<evidence type="ECO:0000313" key="3">
    <source>
        <dbReference type="Proteomes" id="UP000694865"/>
    </source>
</evidence>
<feature type="compositionally biased region" description="Basic and acidic residues" evidence="2">
    <location>
        <begin position="69"/>
        <end position="78"/>
    </location>
</feature>
<protein>
    <submittedName>
        <fullName evidence="4">Protein FAM117B-like isoform X2</fullName>
    </submittedName>
</protein>
<feature type="compositionally biased region" description="Low complexity" evidence="2">
    <location>
        <begin position="35"/>
        <end position="53"/>
    </location>
</feature>
<dbReference type="GeneID" id="100373230"/>
<name>A0ABM0MM28_SACKO</name>
<sequence>MTSQQPQRPRRNASPSSKPPPMKATLVPISLRQQGSPTRSNGRRSSPTSSPTPLWASDSHRVKHRRSPDHRTSPERRSPTSPSFNKVERPKPVRASPSSSMRRTSSLDTITGYLTGIWPRDGSNYGPEMKHKSTQTEWDELNDDKKAKSLHKRSASWGSADQRIIKEKLKNNIRKQGSTRNTANNNRQSPVHGNHAAVQQQQQQSASTGSQAMPIPSPSIPKVPRARGSVEGLNQEIEKLVLTAVSGNIEDFDRTQEPAPDGHRAPLPGMNRTSSTRSVDTQTPAGTDGLEDDNNSDSSKSGDASPELQHMPKYASSPNHNKSYRLTREPPDGCEKVKIVDESNPCIGAADSVFCPDKRVTFILRPSLGSAFCPILPNYPDLAVKSPAQQTTNSTGIEGQ</sequence>
<accession>A0ABM0MM28</accession>
<dbReference type="RefSeq" id="XP_006821069.1">
    <property type="nucleotide sequence ID" value="XM_006821006.1"/>
</dbReference>
<feature type="compositionally biased region" description="Low complexity" evidence="2">
    <location>
        <begin position="296"/>
        <end position="305"/>
    </location>
</feature>
<gene>
    <name evidence="4" type="primary">LOC100373230</name>
</gene>
<dbReference type="PANTHER" id="PTHR14972:SF8">
    <property type="entry name" value="GLUCOCORTICOID-INDUCED TRANSCRIPT 1 PROTEIN-LIKE ISOFORM X1"/>
    <property type="match status" value="1"/>
</dbReference>
<dbReference type="Pfam" id="PF15388">
    <property type="entry name" value="FAM117"/>
    <property type="match status" value="1"/>
</dbReference>
<keyword evidence="1" id="KW-0597">Phosphoprotein</keyword>